<dbReference type="GO" id="GO:0004175">
    <property type="term" value="F:endopeptidase activity"/>
    <property type="evidence" value="ECO:0007669"/>
    <property type="project" value="UniProtKB-ARBA"/>
</dbReference>
<dbReference type="GO" id="GO:0008237">
    <property type="term" value="F:metallopeptidase activity"/>
    <property type="evidence" value="ECO:0007669"/>
    <property type="project" value="UniProtKB-KW"/>
</dbReference>
<dbReference type="InterPro" id="IPR003675">
    <property type="entry name" value="Rce1/LyrA-like_dom"/>
</dbReference>
<keyword evidence="1" id="KW-0472">Membrane</keyword>
<keyword evidence="3" id="KW-0482">Metalloprotease</keyword>
<accession>A0A9D1N9T5</accession>
<keyword evidence="3" id="KW-0645">Protease</keyword>
<keyword evidence="1" id="KW-1133">Transmembrane helix</keyword>
<dbReference type="PANTHER" id="PTHR36435:SF1">
    <property type="entry name" value="CAAX AMINO TERMINAL PROTEASE FAMILY PROTEIN"/>
    <property type="match status" value="1"/>
</dbReference>
<dbReference type="InterPro" id="IPR052710">
    <property type="entry name" value="CAAX_protease"/>
</dbReference>
<dbReference type="AlphaFoldDB" id="A0A9D1N9T5"/>
<evidence type="ECO:0000313" key="3">
    <source>
        <dbReference type="EMBL" id="HIU98776.1"/>
    </source>
</evidence>
<evidence type="ECO:0000313" key="4">
    <source>
        <dbReference type="Proteomes" id="UP000886857"/>
    </source>
</evidence>
<name>A0A9D1N9T5_9FIRM</name>
<feature type="transmembrane region" description="Helical" evidence="1">
    <location>
        <begin position="160"/>
        <end position="181"/>
    </location>
</feature>
<gene>
    <name evidence="3" type="ORF">IAC73_02910</name>
</gene>
<sequence>MRKNLFAGEGGSIYLFGLCGASILGTALYYILAGRTGSFDGMSVVDWVLYAVNQIAFVAVVIGYGAARRVDILSVAKVRPAGRPAQYALLVPIAVVSIAAFFPLYMLFTALLSVMGYPTGGAVSMPAFSNAGTFILSVFVMAVLPAIGEELFMRGAVLPALASRGTWFGVFISALLFSLMHANPMQTVYQFCFGAVLAVVFMLSRSLLPCVVLHFLSNSFTLVLTAYIPEVDAVIASLGAYNWLTGTVSFVVGSLLLVWLLWLYRRAGKPRAEREGYRVSDAGIVFDDCTLYAYSDDALPAKPKRAGAALVESFKFVGSMFTKKGWKAAERELFLSAGIPYAGKTQPMLGVWLAIGFSAVYWALALLRGLAL</sequence>
<keyword evidence="3" id="KW-0378">Hydrolase</keyword>
<feature type="transmembrane region" description="Helical" evidence="1">
    <location>
        <begin position="12"/>
        <end position="32"/>
    </location>
</feature>
<feature type="transmembrane region" description="Helical" evidence="1">
    <location>
        <begin position="47"/>
        <end position="67"/>
    </location>
</feature>
<reference evidence="3" key="1">
    <citation type="submission" date="2020-10" db="EMBL/GenBank/DDBJ databases">
        <authorList>
            <person name="Gilroy R."/>
        </authorList>
    </citation>
    <scope>NUCLEOTIDE SEQUENCE</scope>
    <source>
        <strain evidence="3">10406</strain>
    </source>
</reference>
<feature type="transmembrane region" description="Helical" evidence="1">
    <location>
        <begin position="128"/>
        <end position="148"/>
    </location>
</feature>
<feature type="transmembrane region" description="Helical" evidence="1">
    <location>
        <begin position="349"/>
        <end position="371"/>
    </location>
</feature>
<evidence type="ECO:0000256" key="1">
    <source>
        <dbReference type="SAM" id="Phobius"/>
    </source>
</evidence>
<organism evidence="3 4">
    <name type="scientific">Candidatus Limadaptatus stercoripullorum</name>
    <dbReference type="NCBI Taxonomy" id="2840846"/>
    <lineage>
        <taxon>Bacteria</taxon>
        <taxon>Bacillati</taxon>
        <taxon>Bacillota</taxon>
        <taxon>Clostridia</taxon>
        <taxon>Eubacteriales</taxon>
        <taxon>Candidatus Limadaptatus</taxon>
    </lineage>
</organism>
<feature type="transmembrane region" description="Helical" evidence="1">
    <location>
        <begin position="211"/>
        <end position="228"/>
    </location>
</feature>
<dbReference type="Pfam" id="PF02517">
    <property type="entry name" value="Rce1-like"/>
    <property type="match status" value="1"/>
</dbReference>
<comment type="caution">
    <text evidence="3">The sequence shown here is derived from an EMBL/GenBank/DDBJ whole genome shotgun (WGS) entry which is preliminary data.</text>
</comment>
<protein>
    <submittedName>
        <fullName evidence="3">CPBP family intramembrane metalloprotease</fullName>
    </submittedName>
</protein>
<dbReference type="GO" id="GO:0080120">
    <property type="term" value="P:CAAX-box protein maturation"/>
    <property type="evidence" value="ECO:0007669"/>
    <property type="project" value="UniProtKB-ARBA"/>
</dbReference>
<feature type="transmembrane region" description="Helical" evidence="1">
    <location>
        <begin position="187"/>
        <end position="204"/>
    </location>
</feature>
<dbReference type="EMBL" id="DVOE01000044">
    <property type="protein sequence ID" value="HIU98776.1"/>
    <property type="molecule type" value="Genomic_DNA"/>
</dbReference>
<dbReference type="PANTHER" id="PTHR36435">
    <property type="entry name" value="SLR1288 PROTEIN"/>
    <property type="match status" value="1"/>
</dbReference>
<feature type="domain" description="CAAX prenyl protease 2/Lysostaphin resistance protein A-like" evidence="2">
    <location>
        <begin position="133"/>
        <end position="219"/>
    </location>
</feature>
<proteinExistence type="predicted"/>
<evidence type="ECO:0000259" key="2">
    <source>
        <dbReference type="Pfam" id="PF02517"/>
    </source>
</evidence>
<feature type="transmembrane region" description="Helical" evidence="1">
    <location>
        <begin position="87"/>
        <end position="108"/>
    </location>
</feature>
<feature type="transmembrane region" description="Helical" evidence="1">
    <location>
        <begin position="240"/>
        <end position="264"/>
    </location>
</feature>
<keyword evidence="1" id="KW-0812">Transmembrane</keyword>
<dbReference type="Proteomes" id="UP000886857">
    <property type="component" value="Unassembled WGS sequence"/>
</dbReference>
<reference evidence="3" key="2">
    <citation type="journal article" date="2021" name="PeerJ">
        <title>Extensive microbial diversity within the chicken gut microbiome revealed by metagenomics and culture.</title>
        <authorList>
            <person name="Gilroy R."/>
            <person name="Ravi A."/>
            <person name="Getino M."/>
            <person name="Pursley I."/>
            <person name="Horton D.L."/>
            <person name="Alikhan N.F."/>
            <person name="Baker D."/>
            <person name="Gharbi K."/>
            <person name="Hall N."/>
            <person name="Watson M."/>
            <person name="Adriaenssens E.M."/>
            <person name="Foster-Nyarko E."/>
            <person name="Jarju S."/>
            <person name="Secka A."/>
            <person name="Antonio M."/>
            <person name="Oren A."/>
            <person name="Chaudhuri R.R."/>
            <person name="La Ragione R."/>
            <person name="Hildebrand F."/>
            <person name="Pallen M.J."/>
        </authorList>
    </citation>
    <scope>NUCLEOTIDE SEQUENCE</scope>
    <source>
        <strain evidence="3">10406</strain>
    </source>
</reference>